<dbReference type="Proteomes" id="UP000680348">
    <property type="component" value="Unassembled WGS sequence"/>
</dbReference>
<dbReference type="EMBL" id="JAGWCR010000013">
    <property type="protein sequence ID" value="MBS3651405.1"/>
    <property type="molecule type" value="Genomic_DNA"/>
</dbReference>
<keyword evidence="3" id="KW-1185">Reference proteome</keyword>
<evidence type="ECO:0000256" key="1">
    <source>
        <dbReference type="SAM" id="SignalP"/>
    </source>
</evidence>
<gene>
    <name evidence="2" type="ORF">KEU06_22575</name>
</gene>
<name>A0A942E6I0_9HYPH</name>
<proteinExistence type="predicted"/>
<feature type="signal peptide" evidence="1">
    <location>
        <begin position="1"/>
        <end position="25"/>
    </location>
</feature>
<dbReference type="AlphaFoldDB" id="A0A942E6I0"/>
<organism evidence="2 3">
    <name type="scientific">Pseudaminobacter soli</name>
    <name type="common">ex Zhang et al. 2022</name>
    <dbReference type="NCBI Taxonomy" id="2831468"/>
    <lineage>
        <taxon>Bacteria</taxon>
        <taxon>Pseudomonadati</taxon>
        <taxon>Pseudomonadota</taxon>
        <taxon>Alphaproteobacteria</taxon>
        <taxon>Hyphomicrobiales</taxon>
        <taxon>Phyllobacteriaceae</taxon>
        <taxon>Pseudaminobacter</taxon>
    </lineage>
</organism>
<feature type="chain" id="PRO_5036702516" evidence="1">
    <location>
        <begin position="26"/>
        <end position="183"/>
    </location>
</feature>
<dbReference type="RefSeq" id="WP_188256958.1">
    <property type="nucleotide sequence ID" value="NZ_JABVCF010000013.1"/>
</dbReference>
<accession>A0A942E6I0</accession>
<comment type="caution">
    <text evidence="2">The sequence shown here is derived from an EMBL/GenBank/DDBJ whole genome shotgun (WGS) entry which is preliminary data.</text>
</comment>
<reference evidence="2" key="1">
    <citation type="submission" date="2021-04" db="EMBL/GenBank/DDBJ databases">
        <title>Pseudaminobacter soli sp. nov., isolated from paddy soil contaminated by heavy metals.</title>
        <authorList>
            <person name="Zhang K."/>
        </authorList>
    </citation>
    <scope>NUCLEOTIDE SEQUENCE</scope>
    <source>
        <strain evidence="2">19-2017</strain>
    </source>
</reference>
<keyword evidence="1" id="KW-0732">Signal</keyword>
<protein>
    <submittedName>
        <fullName evidence="2">Uncharacterized protein</fullName>
    </submittedName>
</protein>
<sequence>MRFAGAVMAVVCAAIQLLGATAALAADRWKIGRGEGAATATTYSINTLSTTARTIEYRAALVISCKASRYPVWRASILIRRAISGQGGIPVTMRYDNGVPFEDVWTLGDYNRSLNMDGEQALARLARARRFDLSWRFGLFSGEGQAVFDVAGLDDAIADLAKACGVSVPVGTPGTQRERKPNS</sequence>
<evidence type="ECO:0000313" key="2">
    <source>
        <dbReference type="EMBL" id="MBS3651405.1"/>
    </source>
</evidence>
<evidence type="ECO:0000313" key="3">
    <source>
        <dbReference type="Proteomes" id="UP000680348"/>
    </source>
</evidence>